<reference evidence="3" key="1">
    <citation type="journal article" date="2019" name="Int. J. Syst. Evol. Microbiol.">
        <title>The Global Catalogue of Microorganisms (GCM) 10K type strain sequencing project: providing services to taxonomists for standard genome sequencing and annotation.</title>
        <authorList>
            <consortium name="The Broad Institute Genomics Platform"/>
            <consortium name="The Broad Institute Genome Sequencing Center for Infectious Disease"/>
            <person name="Wu L."/>
            <person name="Ma J."/>
        </authorList>
    </citation>
    <scope>NUCLEOTIDE SEQUENCE [LARGE SCALE GENOMIC DNA]</scope>
    <source>
        <strain evidence="3">CGMCC 4.1434</strain>
    </source>
</reference>
<protein>
    <submittedName>
        <fullName evidence="2">Stage V sporulation protein M</fullName>
    </submittedName>
</protein>
<accession>A0ABW0TIC4</accession>
<dbReference type="InterPro" id="IPR012609">
    <property type="entry name" value="Spore_V_M"/>
</dbReference>
<feature type="region of interest" description="Disordered" evidence="1">
    <location>
        <begin position="19"/>
        <end position="40"/>
    </location>
</feature>
<dbReference type="EMBL" id="JBHSNO010000005">
    <property type="protein sequence ID" value="MFC5588471.1"/>
    <property type="molecule type" value="Genomic_DNA"/>
</dbReference>
<name>A0ABW0TIC4_9BACL</name>
<dbReference type="RefSeq" id="WP_381434770.1">
    <property type="nucleotide sequence ID" value="NZ_JBHSNO010000005.1"/>
</dbReference>
<evidence type="ECO:0000256" key="1">
    <source>
        <dbReference type="SAM" id="MobiDB-lite"/>
    </source>
</evidence>
<sequence>MPKFVSGFVRKCLVVFQKEDQSKATASSKTRKKKREKTPG</sequence>
<dbReference type="Proteomes" id="UP001596109">
    <property type="component" value="Unassembled WGS sequence"/>
</dbReference>
<dbReference type="Pfam" id="PF08183">
    <property type="entry name" value="SpoV"/>
    <property type="match status" value="1"/>
</dbReference>
<feature type="compositionally biased region" description="Basic residues" evidence="1">
    <location>
        <begin position="29"/>
        <end position="40"/>
    </location>
</feature>
<evidence type="ECO:0000313" key="2">
    <source>
        <dbReference type="EMBL" id="MFC5588471.1"/>
    </source>
</evidence>
<organism evidence="2 3">
    <name type="scientific">Sporosarcina soli</name>
    <dbReference type="NCBI Taxonomy" id="334736"/>
    <lineage>
        <taxon>Bacteria</taxon>
        <taxon>Bacillati</taxon>
        <taxon>Bacillota</taxon>
        <taxon>Bacilli</taxon>
        <taxon>Bacillales</taxon>
        <taxon>Caryophanaceae</taxon>
        <taxon>Sporosarcina</taxon>
    </lineage>
</organism>
<comment type="caution">
    <text evidence="2">The sequence shown here is derived from an EMBL/GenBank/DDBJ whole genome shotgun (WGS) entry which is preliminary data.</text>
</comment>
<keyword evidence="3" id="KW-1185">Reference proteome</keyword>
<evidence type="ECO:0000313" key="3">
    <source>
        <dbReference type="Proteomes" id="UP001596109"/>
    </source>
</evidence>
<proteinExistence type="predicted"/>
<gene>
    <name evidence="2" type="ORF">ACFPRA_06215</name>
</gene>